<sequence>MTASANSITSRYRILAPWQFAARAVLLGLFTGGALGASISPELGVAGGLFVTTVVYFGLFFLARRLRATTSATSRRAINPVVAADGGQSNDRD</sequence>
<dbReference type="Proteomes" id="UP001202674">
    <property type="component" value="Unassembled WGS sequence"/>
</dbReference>
<name>A0AAE3K3H0_9EURY</name>
<evidence type="ECO:0000256" key="1">
    <source>
        <dbReference type="SAM" id="Phobius"/>
    </source>
</evidence>
<protein>
    <submittedName>
        <fullName evidence="2">Uncharacterized protein</fullName>
    </submittedName>
</protein>
<reference evidence="2 3" key="1">
    <citation type="journal article" date="2022" name="Syst. Appl. Microbiol.">
        <title>Natronocalculus amylovorans gen. nov., sp. nov., and Natranaeroarchaeum aerophilus sp. nov., dominant culturable amylolytic natronoarchaea from hypersaline soda lakes in southwestern Siberia.</title>
        <authorList>
            <person name="Sorokin D.Y."/>
            <person name="Elcheninov A.G."/>
            <person name="Khizhniak T.V."/>
            <person name="Koenen M."/>
            <person name="Bale N.J."/>
            <person name="Damste J.S.S."/>
            <person name="Kublanov I.V."/>
        </authorList>
    </citation>
    <scope>NUCLEOTIDE SEQUENCE [LARGE SCALE GENOMIC DNA]</scope>
    <source>
        <strain evidence="2 3">AArc-St1-1</strain>
    </source>
</reference>
<keyword evidence="3" id="KW-1185">Reference proteome</keyword>
<accession>A0AAE3K3H0</accession>
<gene>
    <name evidence="2" type="ORF">AArcSt11_03010</name>
</gene>
<organism evidence="2 3">
    <name type="scientific">Natranaeroarchaeum aerophilus</name>
    <dbReference type="NCBI Taxonomy" id="2917711"/>
    <lineage>
        <taxon>Archaea</taxon>
        <taxon>Methanobacteriati</taxon>
        <taxon>Methanobacteriota</taxon>
        <taxon>Stenosarchaea group</taxon>
        <taxon>Halobacteria</taxon>
        <taxon>Halobacteriales</taxon>
        <taxon>Natronoarchaeaceae</taxon>
        <taxon>Natranaeroarchaeum</taxon>
    </lineage>
</organism>
<evidence type="ECO:0000313" key="3">
    <source>
        <dbReference type="Proteomes" id="UP001202674"/>
    </source>
</evidence>
<comment type="caution">
    <text evidence="2">The sequence shown here is derived from an EMBL/GenBank/DDBJ whole genome shotgun (WGS) entry which is preliminary data.</text>
</comment>
<dbReference type="AlphaFoldDB" id="A0AAE3K3H0"/>
<evidence type="ECO:0000313" key="2">
    <source>
        <dbReference type="EMBL" id="MCL9812622.1"/>
    </source>
</evidence>
<dbReference type="RefSeq" id="WP_250594486.1">
    <property type="nucleotide sequence ID" value="NZ_JAKRVY010000001.1"/>
</dbReference>
<keyword evidence="1" id="KW-1133">Transmembrane helix</keyword>
<feature type="transmembrane region" description="Helical" evidence="1">
    <location>
        <begin position="20"/>
        <end position="39"/>
    </location>
</feature>
<proteinExistence type="predicted"/>
<feature type="transmembrane region" description="Helical" evidence="1">
    <location>
        <begin position="45"/>
        <end position="63"/>
    </location>
</feature>
<keyword evidence="1" id="KW-0812">Transmembrane</keyword>
<keyword evidence="1" id="KW-0472">Membrane</keyword>
<dbReference type="EMBL" id="JAKRVY010000001">
    <property type="protein sequence ID" value="MCL9812622.1"/>
    <property type="molecule type" value="Genomic_DNA"/>
</dbReference>